<name>A0A263DA30_9PSEU</name>
<reference evidence="2 3" key="1">
    <citation type="submission" date="2017-07" db="EMBL/GenBank/DDBJ databases">
        <title>Amycolatopsis antarcticus sp. nov., isolated from the surface of an Antarcticus brown macroalga.</title>
        <authorList>
            <person name="Wang J."/>
            <person name="Leiva S."/>
            <person name="Huang J."/>
            <person name="Huang Y."/>
        </authorList>
    </citation>
    <scope>NUCLEOTIDE SEQUENCE [LARGE SCALE GENOMIC DNA]</scope>
    <source>
        <strain evidence="2 3">AU-G6</strain>
    </source>
</reference>
<keyword evidence="3" id="KW-1185">Reference proteome</keyword>
<feature type="transmembrane region" description="Helical" evidence="1">
    <location>
        <begin position="76"/>
        <end position="101"/>
    </location>
</feature>
<keyword evidence="1" id="KW-0472">Membrane</keyword>
<accession>A0A263DA30</accession>
<evidence type="ECO:0000256" key="1">
    <source>
        <dbReference type="SAM" id="Phobius"/>
    </source>
</evidence>
<dbReference type="Proteomes" id="UP000242444">
    <property type="component" value="Unassembled WGS sequence"/>
</dbReference>
<dbReference type="EMBL" id="NKYE01000002">
    <property type="protein sequence ID" value="OZM74235.1"/>
    <property type="molecule type" value="Genomic_DNA"/>
</dbReference>
<dbReference type="InParanoid" id="A0A263DA30"/>
<protein>
    <recommendedName>
        <fullName evidence="4">Transmembrane protein</fullName>
    </recommendedName>
</protein>
<keyword evidence="1" id="KW-1133">Transmembrane helix</keyword>
<evidence type="ECO:0000313" key="3">
    <source>
        <dbReference type="Proteomes" id="UP000242444"/>
    </source>
</evidence>
<feature type="transmembrane region" description="Helical" evidence="1">
    <location>
        <begin position="21"/>
        <end position="41"/>
    </location>
</feature>
<sequence>MHGFSELTQRMIVGAYERCTRLHRVLALTMGLLAVSCAAASVSRFSLLPVLPLPLLGLAAFALSRMRHNLDRRRRLLRWAIMFTGALFVAFWTMAVLGRYYHAD</sequence>
<evidence type="ECO:0000313" key="2">
    <source>
        <dbReference type="EMBL" id="OZM74235.1"/>
    </source>
</evidence>
<dbReference type="AlphaFoldDB" id="A0A263DA30"/>
<comment type="caution">
    <text evidence="2">The sequence shown here is derived from an EMBL/GenBank/DDBJ whole genome shotgun (WGS) entry which is preliminary data.</text>
</comment>
<feature type="transmembrane region" description="Helical" evidence="1">
    <location>
        <begin position="47"/>
        <end position="64"/>
    </location>
</feature>
<proteinExistence type="predicted"/>
<gene>
    <name evidence="2" type="ORF">CFN78_03515</name>
</gene>
<keyword evidence="1" id="KW-0812">Transmembrane</keyword>
<organism evidence="2 3">
    <name type="scientific">Amycolatopsis antarctica</name>
    <dbReference type="NCBI Taxonomy" id="1854586"/>
    <lineage>
        <taxon>Bacteria</taxon>
        <taxon>Bacillati</taxon>
        <taxon>Actinomycetota</taxon>
        <taxon>Actinomycetes</taxon>
        <taxon>Pseudonocardiales</taxon>
        <taxon>Pseudonocardiaceae</taxon>
        <taxon>Amycolatopsis</taxon>
    </lineage>
</organism>
<evidence type="ECO:0008006" key="4">
    <source>
        <dbReference type="Google" id="ProtNLM"/>
    </source>
</evidence>